<accession>A0A0F2MBS4</accession>
<dbReference type="GO" id="GO:0005829">
    <property type="term" value="C:cytosol"/>
    <property type="evidence" value="ECO:0007669"/>
    <property type="project" value="TreeGrafter"/>
</dbReference>
<organism evidence="6 7">
    <name type="scientific">Sporothrix schenckii 1099-18</name>
    <dbReference type="NCBI Taxonomy" id="1397361"/>
    <lineage>
        <taxon>Eukaryota</taxon>
        <taxon>Fungi</taxon>
        <taxon>Dikarya</taxon>
        <taxon>Ascomycota</taxon>
        <taxon>Pezizomycotina</taxon>
        <taxon>Sordariomycetes</taxon>
        <taxon>Sordariomycetidae</taxon>
        <taxon>Ophiostomatales</taxon>
        <taxon>Ophiostomataceae</taxon>
        <taxon>Sporothrix</taxon>
    </lineage>
</organism>
<dbReference type="InterPro" id="IPR020590">
    <property type="entry name" value="Guanylate_kinase_CS"/>
</dbReference>
<reference evidence="6 7" key="2">
    <citation type="journal article" date="2015" name="Eukaryot. Cell">
        <title>Asexual propagation of a virulent clone complex in a human and feline outbreak of sporotrichosis.</title>
        <authorList>
            <person name="Teixeira Mde M."/>
            <person name="Rodrigues A.M."/>
            <person name="Tsui C.K."/>
            <person name="de Almeida L.G."/>
            <person name="Van Diepeningen A.D."/>
            <person name="van den Ende B.G."/>
            <person name="Fernandes G.F."/>
            <person name="Kano R."/>
            <person name="Hamelin R.C."/>
            <person name="Lopes-Bezerra L.M."/>
            <person name="Vasconcelos A.T."/>
            <person name="de Hoog S."/>
            <person name="de Camargo Z.P."/>
            <person name="Felipe M.S."/>
        </authorList>
    </citation>
    <scope>NUCLEOTIDE SEQUENCE [LARGE SCALE GENOMIC DNA]</scope>
    <source>
        <strain evidence="6 7">1099-18</strain>
    </source>
</reference>
<dbReference type="PROSITE" id="PS50052">
    <property type="entry name" value="GUANYLATE_KINASE_2"/>
    <property type="match status" value="1"/>
</dbReference>
<dbReference type="OrthoDB" id="6334211at2759"/>
<sequence length="101" mass="11176">MHFGSSSSGSERTATILDTSGQPQNWSPIVISGPSGVGKGTLCQKLCERHPDLFATTVSHTTRAPRPGEKHGRDYYFVSWDDFRASVESDAFLEHMEYNGR</sequence>
<dbReference type="InterPro" id="IPR027417">
    <property type="entry name" value="P-loop_NTPase"/>
</dbReference>
<dbReference type="InterPro" id="IPR008144">
    <property type="entry name" value="Guanylate_kin-like_dom"/>
</dbReference>
<dbReference type="CDD" id="cd00071">
    <property type="entry name" value="GMPK"/>
    <property type="match status" value="1"/>
</dbReference>
<proteinExistence type="inferred from homology"/>
<evidence type="ECO:0000256" key="4">
    <source>
        <dbReference type="SAM" id="MobiDB-lite"/>
    </source>
</evidence>
<dbReference type="GO" id="GO:0004385">
    <property type="term" value="F:GMP kinase activity"/>
    <property type="evidence" value="ECO:0007669"/>
    <property type="project" value="TreeGrafter"/>
</dbReference>
<dbReference type="KEGG" id="ssck:SPSK_02829"/>
<comment type="caution">
    <text evidence="6">The sequence shown here is derived from an EMBL/GenBank/DDBJ whole genome shotgun (WGS) entry which is preliminary data.</text>
</comment>
<dbReference type="RefSeq" id="XP_016588966.1">
    <property type="nucleotide sequence ID" value="XM_016729692.1"/>
</dbReference>
<reference evidence="6 7" key="1">
    <citation type="journal article" date="2014" name="BMC Genomics">
        <title>Comparative genomics of the major fungal agents of human and animal Sporotrichosis: Sporothrix schenckii and Sporothrix brasiliensis.</title>
        <authorList>
            <person name="Teixeira M.M."/>
            <person name="de Almeida L.G."/>
            <person name="Kubitschek-Barreira P."/>
            <person name="Alves F.L."/>
            <person name="Kioshima E.S."/>
            <person name="Abadio A.K."/>
            <person name="Fernandes L."/>
            <person name="Derengowski L.S."/>
            <person name="Ferreira K.S."/>
            <person name="Souza R.C."/>
            <person name="Ruiz J.C."/>
            <person name="de Andrade N.C."/>
            <person name="Paes H.C."/>
            <person name="Nicola A.M."/>
            <person name="Albuquerque P."/>
            <person name="Gerber A.L."/>
            <person name="Martins V.P."/>
            <person name="Peconick L.D."/>
            <person name="Neto A.V."/>
            <person name="Chaucanez C.B."/>
            <person name="Silva P.A."/>
            <person name="Cunha O.L."/>
            <person name="de Oliveira F.F."/>
            <person name="dos Santos T.C."/>
            <person name="Barros A.L."/>
            <person name="Soares M.A."/>
            <person name="de Oliveira L.M."/>
            <person name="Marini M.M."/>
            <person name="Villalobos-Duno H."/>
            <person name="Cunha M.M."/>
            <person name="de Hoog S."/>
            <person name="da Silveira J.F."/>
            <person name="Henrissat B."/>
            <person name="Nino-Vega G.A."/>
            <person name="Cisalpino P.S."/>
            <person name="Mora-Montes H.M."/>
            <person name="Almeida S.R."/>
            <person name="Stajich J.E."/>
            <person name="Lopes-Bezerra L.M."/>
            <person name="Vasconcelos A.T."/>
            <person name="Felipe M.S."/>
        </authorList>
    </citation>
    <scope>NUCLEOTIDE SEQUENCE [LARGE SCALE GENOMIC DNA]</scope>
    <source>
        <strain evidence="6 7">1099-18</strain>
    </source>
</reference>
<feature type="domain" description="Guanylate kinase-like" evidence="5">
    <location>
        <begin position="26"/>
        <end position="101"/>
    </location>
</feature>
<evidence type="ECO:0000259" key="5">
    <source>
        <dbReference type="PROSITE" id="PS50052"/>
    </source>
</evidence>
<dbReference type="PANTHER" id="PTHR23117">
    <property type="entry name" value="GUANYLATE KINASE-RELATED"/>
    <property type="match status" value="1"/>
</dbReference>
<dbReference type="InterPro" id="IPR008145">
    <property type="entry name" value="GK/Ca_channel_bsu"/>
</dbReference>
<dbReference type="GeneID" id="27664969"/>
<dbReference type="PROSITE" id="PS00856">
    <property type="entry name" value="GUANYLATE_KINASE_1"/>
    <property type="match status" value="1"/>
</dbReference>
<evidence type="ECO:0000256" key="1">
    <source>
        <dbReference type="ARBA" id="ARBA00005790"/>
    </source>
</evidence>
<protein>
    <recommendedName>
        <fullName evidence="5">Guanylate kinase-like domain-containing protein</fullName>
    </recommendedName>
</protein>
<dbReference type="Pfam" id="PF00625">
    <property type="entry name" value="Guanylate_kin"/>
    <property type="match status" value="1"/>
</dbReference>
<dbReference type="VEuPathDB" id="FungiDB:SPSK_02829"/>
<evidence type="ECO:0000256" key="2">
    <source>
        <dbReference type="ARBA" id="ARBA00022679"/>
    </source>
</evidence>
<evidence type="ECO:0000256" key="3">
    <source>
        <dbReference type="ARBA" id="ARBA00022777"/>
    </source>
</evidence>
<dbReference type="Proteomes" id="UP000033710">
    <property type="component" value="Unassembled WGS sequence"/>
</dbReference>
<dbReference type="SUPFAM" id="SSF52540">
    <property type="entry name" value="P-loop containing nucleoside triphosphate hydrolases"/>
    <property type="match status" value="1"/>
</dbReference>
<name>A0A0F2MBS4_SPOSC</name>
<feature type="compositionally biased region" description="Polar residues" evidence="4">
    <location>
        <begin position="1"/>
        <end position="27"/>
    </location>
</feature>
<dbReference type="AlphaFoldDB" id="A0A0F2MBS4"/>
<keyword evidence="3" id="KW-0418">Kinase</keyword>
<gene>
    <name evidence="6" type="ORF">SPSK_02829</name>
</gene>
<keyword evidence="2" id="KW-0808">Transferase</keyword>
<evidence type="ECO:0000313" key="7">
    <source>
        <dbReference type="Proteomes" id="UP000033710"/>
    </source>
</evidence>
<dbReference type="PANTHER" id="PTHR23117:SF13">
    <property type="entry name" value="GUANYLATE KINASE"/>
    <property type="match status" value="1"/>
</dbReference>
<dbReference type="EMBL" id="AXCR01000006">
    <property type="protein sequence ID" value="KJR86290.1"/>
    <property type="molecule type" value="Genomic_DNA"/>
</dbReference>
<evidence type="ECO:0000313" key="6">
    <source>
        <dbReference type="EMBL" id="KJR86290.1"/>
    </source>
</evidence>
<comment type="similarity">
    <text evidence="1">Belongs to the guanylate kinase family.</text>
</comment>
<feature type="region of interest" description="Disordered" evidence="4">
    <location>
        <begin position="1"/>
        <end position="31"/>
    </location>
</feature>
<dbReference type="Gene3D" id="3.40.50.300">
    <property type="entry name" value="P-loop containing nucleotide triphosphate hydrolases"/>
    <property type="match status" value="1"/>
</dbReference>